<dbReference type="RefSeq" id="WP_394825757.1">
    <property type="nucleotide sequence ID" value="NZ_CP089984.1"/>
</dbReference>
<keyword evidence="1" id="KW-0812">Transmembrane</keyword>
<dbReference type="Proteomes" id="UP001370348">
    <property type="component" value="Chromosome"/>
</dbReference>
<evidence type="ECO:0000256" key="1">
    <source>
        <dbReference type="SAM" id="Phobius"/>
    </source>
</evidence>
<evidence type="ECO:0000313" key="3">
    <source>
        <dbReference type="Proteomes" id="UP001370348"/>
    </source>
</evidence>
<accession>A0ABZ2LZ14</accession>
<keyword evidence="1" id="KW-0472">Membrane</keyword>
<sequence length="47" mass="5053">MKNAPAMKHAEVTNGFMCGALPGLIVYAIHDRRLVIVVVDVVDETSA</sequence>
<proteinExistence type="predicted"/>
<reference evidence="2 3" key="1">
    <citation type="submission" date="2021-12" db="EMBL/GenBank/DDBJ databases">
        <title>Discovery of the Pendulisporaceae a myxobacterial family with distinct sporulation behavior and unique specialized metabolism.</title>
        <authorList>
            <person name="Garcia R."/>
            <person name="Popoff A."/>
            <person name="Bader C.D."/>
            <person name="Loehr J."/>
            <person name="Walesch S."/>
            <person name="Walt C."/>
            <person name="Boldt J."/>
            <person name="Bunk B."/>
            <person name="Haeckl F.J.F.P.J."/>
            <person name="Gunesch A.P."/>
            <person name="Birkelbach J."/>
            <person name="Nuebel U."/>
            <person name="Pietschmann T."/>
            <person name="Bach T."/>
            <person name="Mueller R."/>
        </authorList>
    </citation>
    <scope>NUCLEOTIDE SEQUENCE [LARGE SCALE GENOMIC DNA]</scope>
    <source>
        <strain evidence="2 3">MSr11954</strain>
    </source>
</reference>
<organism evidence="2 3">
    <name type="scientific">Pendulispora albinea</name>
    <dbReference type="NCBI Taxonomy" id="2741071"/>
    <lineage>
        <taxon>Bacteria</taxon>
        <taxon>Pseudomonadati</taxon>
        <taxon>Myxococcota</taxon>
        <taxon>Myxococcia</taxon>
        <taxon>Myxococcales</taxon>
        <taxon>Sorangiineae</taxon>
        <taxon>Pendulisporaceae</taxon>
        <taxon>Pendulispora</taxon>
    </lineage>
</organism>
<evidence type="ECO:0000313" key="2">
    <source>
        <dbReference type="EMBL" id="WXB16128.1"/>
    </source>
</evidence>
<protein>
    <submittedName>
        <fullName evidence="2">Uncharacterized protein</fullName>
    </submittedName>
</protein>
<feature type="transmembrane region" description="Helical" evidence="1">
    <location>
        <begin position="12"/>
        <end position="30"/>
    </location>
</feature>
<keyword evidence="1" id="KW-1133">Transmembrane helix</keyword>
<name>A0ABZ2LZ14_9BACT</name>
<gene>
    <name evidence="2" type="ORF">LZC94_02385</name>
</gene>
<keyword evidence="3" id="KW-1185">Reference proteome</keyword>
<dbReference type="EMBL" id="CP089984">
    <property type="protein sequence ID" value="WXB16128.1"/>
    <property type="molecule type" value="Genomic_DNA"/>
</dbReference>